<keyword evidence="1" id="KW-0472">Membrane</keyword>
<gene>
    <name evidence="2" type="ORF">ORV05_21805</name>
</gene>
<feature type="transmembrane region" description="Helical" evidence="1">
    <location>
        <begin position="75"/>
        <end position="98"/>
    </location>
</feature>
<reference evidence="2" key="1">
    <citation type="submission" date="2022-11" db="EMBL/GenBank/DDBJ databases">
        <authorList>
            <person name="Mo P."/>
        </authorList>
    </citation>
    <scope>NUCLEOTIDE SEQUENCE</scope>
    <source>
        <strain evidence="2">HUAS 11-8</strain>
    </source>
</reference>
<feature type="transmembrane region" description="Helical" evidence="1">
    <location>
        <begin position="20"/>
        <end position="48"/>
    </location>
</feature>
<dbReference type="EMBL" id="CP113836">
    <property type="protein sequence ID" value="WAL63633.1"/>
    <property type="molecule type" value="Genomic_DNA"/>
</dbReference>
<evidence type="ECO:0000313" key="3">
    <source>
        <dbReference type="Proteomes" id="UP001163203"/>
    </source>
</evidence>
<feature type="transmembrane region" description="Helical" evidence="1">
    <location>
        <begin position="151"/>
        <end position="184"/>
    </location>
</feature>
<dbReference type="RefSeq" id="WP_268753871.1">
    <property type="nucleotide sequence ID" value="NZ_CP113836.1"/>
</dbReference>
<sequence>MTKAVGHPPRVRPLALAAEVLLIGVFVCVTSLPLLTAPAAAAAASVLLRDLVRAERTPSLRRYLRLFGSALRDPFAVLLPLGLLAAGGLDVLAVLGGLPGGRPFGWLLGAVLAGLVVAGLRAAVSWAPGRRWRELVPAGAEETVRDWRGSLMIAVAVAVLVVVVVQAPAFVLIAPGLLVLAAVAVTGRR</sequence>
<evidence type="ECO:0000313" key="2">
    <source>
        <dbReference type="EMBL" id="WAL63633.1"/>
    </source>
</evidence>
<dbReference type="Proteomes" id="UP001163203">
    <property type="component" value="Chromosome"/>
</dbReference>
<keyword evidence="3" id="KW-1185">Reference proteome</keyword>
<feature type="transmembrane region" description="Helical" evidence="1">
    <location>
        <begin position="104"/>
        <end position="124"/>
    </location>
</feature>
<name>A0ABY7AVW7_9PSEU</name>
<protein>
    <submittedName>
        <fullName evidence="2">Uncharacterized protein</fullName>
    </submittedName>
</protein>
<accession>A0ABY7AVW7</accession>
<keyword evidence="1" id="KW-1133">Transmembrane helix</keyword>
<keyword evidence="1" id="KW-0812">Transmembrane</keyword>
<proteinExistence type="predicted"/>
<evidence type="ECO:0000256" key="1">
    <source>
        <dbReference type="SAM" id="Phobius"/>
    </source>
</evidence>
<organism evidence="2 3">
    <name type="scientific">Amycolatopsis cynarae</name>
    <dbReference type="NCBI Taxonomy" id="2995223"/>
    <lineage>
        <taxon>Bacteria</taxon>
        <taxon>Bacillati</taxon>
        <taxon>Actinomycetota</taxon>
        <taxon>Actinomycetes</taxon>
        <taxon>Pseudonocardiales</taxon>
        <taxon>Pseudonocardiaceae</taxon>
        <taxon>Amycolatopsis</taxon>
    </lineage>
</organism>